<proteinExistence type="inferred from homology"/>
<keyword evidence="6" id="KW-0067">ATP-binding</keyword>
<dbReference type="Gene3D" id="3.40.50.10330">
    <property type="entry name" value="Probable inorganic polyphosphate/atp-NAD kinase, domain 1"/>
    <property type="match status" value="1"/>
</dbReference>
<evidence type="ECO:0000313" key="11">
    <source>
        <dbReference type="Proteomes" id="UP000252107"/>
    </source>
</evidence>
<protein>
    <submittedName>
        <fullName evidence="10">Lipid kinase</fullName>
    </submittedName>
</protein>
<keyword evidence="7" id="KW-0594">Phospholipid biosynthesis</keyword>
<dbReference type="InterPro" id="IPR005218">
    <property type="entry name" value="Diacylglycerol/lipid_kinase"/>
</dbReference>
<keyword evidence="7" id="KW-0443">Lipid metabolism</keyword>
<keyword evidence="7" id="KW-0444">Lipid biosynthesis</keyword>
<dbReference type="Pfam" id="PF00781">
    <property type="entry name" value="DAGK_cat"/>
    <property type="match status" value="1"/>
</dbReference>
<keyword evidence="5 10" id="KW-0418">Kinase</keyword>
<dbReference type="AlphaFoldDB" id="A0A367R8M0"/>
<evidence type="ECO:0000256" key="2">
    <source>
        <dbReference type="ARBA" id="ARBA00005983"/>
    </source>
</evidence>
<comment type="caution">
    <text evidence="10">The sequence shown here is derived from an EMBL/GenBank/DDBJ whole genome shotgun (WGS) entry which is preliminary data.</text>
</comment>
<sequence length="309" mass="34626">MDAENWTSRLQRALPVSSRALLLVNRHARQGQQSLLEAIHCLEQLGFDLIEESTEHPKHLSEVILRHQHEIDLVIVGGGDGTLNAAVDALVETQLPLGILPLGTANDLARTLGIPKSLNEACKVIAYGELRRIDLGLVNDKYFFNVASLGLSVKITQRLTKEVKRRWGIFAYAATALQVIWESRPFSAEIRINGKSYRVKTVQIAVGNGRYYGGGMAVAPDATIDDQRLDLYSLEIEKWWQIIPLLPAMRQGRHIEWRSVRALQGQEIEVSTRKPRPINTDGEITTYTPAHFRVIPKAVTVLMPPIETF</sequence>
<dbReference type="SMART" id="SM00046">
    <property type="entry name" value="DAGKc"/>
    <property type="match status" value="1"/>
</dbReference>
<evidence type="ECO:0000256" key="3">
    <source>
        <dbReference type="ARBA" id="ARBA00022679"/>
    </source>
</evidence>
<dbReference type="GO" id="GO:0005524">
    <property type="term" value="F:ATP binding"/>
    <property type="evidence" value="ECO:0007669"/>
    <property type="project" value="UniProtKB-KW"/>
</dbReference>
<name>A0A367R8M0_9NOSO</name>
<dbReference type="GO" id="GO:0008654">
    <property type="term" value="P:phospholipid biosynthetic process"/>
    <property type="evidence" value="ECO:0007669"/>
    <property type="project" value="UniProtKB-KW"/>
</dbReference>
<comment type="cofactor">
    <cofactor evidence="1">
        <name>Mg(2+)</name>
        <dbReference type="ChEBI" id="CHEBI:18420"/>
    </cofactor>
</comment>
<accession>A0A367R8M0</accession>
<dbReference type="PANTHER" id="PTHR12358">
    <property type="entry name" value="SPHINGOSINE KINASE"/>
    <property type="match status" value="1"/>
</dbReference>
<evidence type="ECO:0000256" key="1">
    <source>
        <dbReference type="ARBA" id="ARBA00001946"/>
    </source>
</evidence>
<dbReference type="NCBIfam" id="TIGR00147">
    <property type="entry name" value="YegS/Rv2252/BmrU family lipid kinase"/>
    <property type="match status" value="1"/>
</dbReference>
<dbReference type="PROSITE" id="PS50146">
    <property type="entry name" value="DAGK"/>
    <property type="match status" value="1"/>
</dbReference>
<evidence type="ECO:0000313" key="10">
    <source>
        <dbReference type="EMBL" id="RCJ32033.1"/>
    </source>
</evidence>
<reference evidence="10" key="1">
    <citation type="submission" date="2016-04" db="EMBL/GenBank/DDBJ databases">
        <authorList>
            <person name="Tabuchi Yagui T.R."/>
        </authorList>
    </citation>
    <scope>NUCLEOTIDE SEQUENCE [LARGE SCALE GENOMIC DNA]</scope>
    <source>
        <strain evidence="10">NIES-26</strain>
    </source>
</reference>
<keyword evidence="4" id="KW-0547">Nucleotide-binding</keyword>
<evidence type="ECO:0000256" key="6">
    <source>
        <dbReference type="ARBA" id="ARBA00022840"/>
    </source>
</evidence>
<dbReference type="InterPro" id="IPR045540">
    <property type="entry name" value="YegS/DAGK_C"/>
</dbReference>
<dbReference type="GO" id="GO:0016301">
    <property type="term" value="F:kinase activity"/>
    <property type="evidence" value="ECO:0007669"/>
    <property type="project" value="UniProtKB-KW"/>
</dbReference>
<keyword evidence="8" id="KW-1208">Phospholipid metabolism</keyword>
<dbReference type="EMBL" id="LXQD01000215">
    <property type="protein sequence ID" value="RCJ32033.1"/>
    <property type="molecule type" value="Genomic_DNA"/>
</dbReference>
<dbReference type="InterPro" id="IPR001206">
    <property type="entry name" value="Diacylglycerol_kinase_cat_dom"/>
</dbReference>
<dbReference type="InterPro" id="IPR017438">
    <property type="entry name" value="ATP-NAD_kinase_N"/>
</dbReference>
<dbReference type="Pfam" id="PF19279">
    <property type="entry name" value="YegS_C"/>
    <property type="match status" value="1"/>
</dbReference>
<dbReference type="NCBIfam" id="NF009604">
    <property type="entry name" value="PRK13057.1"/>
    <property type="match status" value="1"/>
</dbReference>
<dbReference type="PANTHER" id="PTHR12358:SF54">
    <property type="entry name" value="SPHINGOSINE KINASE RELATED PROTEIN"/>
    <property type="match status" value="1"/>
</dbReference>
<keyword evidence="11" id="KW-1185">Reference proteome</keyword>
<dbReference type="SUPFAM" id="SSF111331">
    <property type="entry name" value="NAD kinase/diacylglycerol kinase-like"/>
    <property type="match status" value="1"/>
</dbReference>
<evidence type="ECO:0000256" key="7">
    <source>
        <dbReference type="ARBA" id="ARBA00023209"/>
    </source>
</evidence>
<dbReference type="InterPro" id="IPR050187">
    <property type="entry name" value="Lipid_Phosphate_FormReg"/>
</dbReference>
<comment type="similarity">
    <text evidence="2">Belongs to the diacylglycerol/lipid kinase family.</text>
</comment>
<evidence type="ECO:0000259" key="9">
    <source>
        <dbReference type="PROSITE" id="PS50146"/>
    </source>
</evidence>
<evidence type="ECO:0000256" key="8">
    <source>
        <dbReference type="ARBA" id="ARBA00023264"/>
    </source>
</evidence>
<evidence type="ECO:0000256" key="4">
    <source>
        <dbReference type="ARBA" id="ARBA00022741"/>
    </source>
</evidence>
<dbReference type="Proteomes" id="UP000252107">
    <property type="component" value="Unassembled WGS sequence"/>
</dbReference>
<dbReference type="InterPro" id="IPR016064">
    <property type="entry name" value="NAD/diacylglycerol_kinase_sf"/>
</dbReference>
<keyword evidence="3" id="KW-0808">Transferase</keyword>
<evidence type="ECO:0000256" key="5">
    <source>
        <dbReference type="ARBA" id="ARBA00022777"/>
    </source>
</evidence>
<dbReference type="Gene3D" id="2.60.200.40">
    <property type="match status" value="1"/>
</dbReference>
<gene>
    <name evidence="10" type="ORF">A6770_19515</name>
</gene>
<organism evidence="10 11">
    <name type="scientific">Nostoc minutum NIES-26</name>
    <dbReference type="NCBI Taxonomy" id="1844469"/>
    <lineage>
        <taxon>Bacteria</taxon>
        <taxon>Bacillati</taxon>
        <taxon>Cyanobacteriota</taxon>
        <taxon>Cyanophyceae</taxon>
        <taxon>Nostocales</taxon>
        <taxon>Nostocaceae</taxon>
        <taxon>Nostoc</taxon>
    </lineage>
</organism>
<feature type="domain" description="DAGKc" evidence="9">
    <location>
        <begin position="15"/>
        <end position="142"/>
    </location>
</feature>